<name>A0A096CJM3_9BACT</name>
<evidence type="ECO:0000256" key="1">
    <source>
        <dbReference type="SAM" id="SignalP"/>
    </source>
</evidence>
<dbReference type="Proteomes" id="UP000029525">
    <property type="component" value="Unassembled WGS sequence"/>
</dbReference>
<organism evidence="2 3">
    <name type="scientific">Prevotella bivia DNF00320</name>
    <dbReference type="NCBI Taxonomy" id="1401068"/>
    <lineage>
        <taxon>Bacteria</taxon>
        <taxon>Pseudomonadati</taxon>
        <taxon>Bacteroidota</taxon>
        <taxon>Bacteroidia</taxon>
        <taxon>Bacteroidales</taxon>
        <taxon>Prevotellaceae</taxon>
        <taxon>Prevotella</taxon>
    </lineage>
</organism>
<sequence length="152" mass="17534">MRFLKLMLIAILMVGFASSANAKGYQPAKLYMFGFAASFNDSTVFFTDIQEVNAYVKNDRNHFLADRSVYSYQLRSYLQTTGRSLHPTCVTMYATTRKEAEKKYARLKKKYMPILKGKAKGTNRYFIETIPVSEFTYTVSEPVEQEETQPSR</sequence>
<evidence type="ECO:0000313" key="3">
    <source>
        <dbReference type="Proteomes" id="UP000029525"/>
    </source>
</evidence>
<dbReference type="OrthoDB" id="1081826at2"/>
<proteinExistence type="predicted"/>
<protein>
    <submittedName>
        <fullName evidence="2">Uncharacterized protein</fullName>
    </submittedName>
</protein>
<feature type="signal peptide" evidence="1">
    <location>
        <begin position="1"/>
        <end position="22"/>
    </location>
</feature>
<dbReference type="GeneID" id="78529674"/>
<keyword evidence="1" id="KW-0732">Signal</keyword>
<feature type="chain" id="PRO_5001917002" evidence="1">
    <location>
        <begin position="23"/>
        <end position="152"/>
    </location>
</feature>
<comment type="caution">
    <text evidence="2">The sequence shown here is derived from an EMBL/GenBank/DDBJ whole genome shotgun (WGS) entry which is preliminary data.</text>
</comment>
<dbReference type="AlphaFoldDB" id="A0A096CJM3"/>
<accession>A0A096CJM3</accession>
<dbReference type="EMBL" id="JRNQ01000010">
    <property type="protein sequence ID" value="KGF45534.1"/>
    <property type="molecule type" value="Genomic_DNA"/>
</dbReference>
<evidence type="ECO:0000313" key="2">
    <source>
        <dbReference type="EMBL" id="KGF45534.1"/>
    </source>
</evidence>
<dbReference type="RefSeq" id="WP_004338877.1">
    <property type="nucleotide sequence ID" value="NZ_JRNQ01000010.1"/>
</dbReference>
<gene>
    <name evidence="2" type="ORF">HMPREF0647_02085</name>
</gene>
<reference evidence="2 3" key="1">
    <citation type="submission" date="2014-07" db="EMBL/GenBank/DDBJ databases">
        <authorList>
            <person name="McCorrison J."/>
            <person name="Sanka R."/>
            <person name="Torralba M."/>
            <person name="Gillis M."/>
            <person name="Haft D.H."/>
            <person name="Methe B."/>
            <person name="Sutton G."/>
            <person name="Nelson K.E."/>
        </authorList>
    </citation>
    <scope>NUCLEOTIDE SEQUENCE [LARGE SCALE GENOMIC DNA]</scope>
    <source>
        <strain evidence="2 3">DNF00320</strain>
    </source>
</reference>